<dbReference type="PROSITE" id="PS00640">
    <property type="entry name" value="THIOL_PROTEASE_ASN"/>
    <property type="match status" value="1"/>
</dbReference>
<dbReference type="GO" id="GO:0008234">
    <property type="term" value="F:cysteine-type peptidase activity"/>
    <property type="evidence" value="ECO:0007669"/>
    <property type="project" value="InterPro"/>
</dbReference>
<organism evidence="4 5">
    <name type="scientific">Streblomastix strix</name>
    <dbReference type="NCBI Taxonomy" id="222440"/>
    <lineage>
        <taxon>Eukaryota</taxon>
        <taxon>Metamonada</taxon>
        <taxon>Preaxostyla</taxon>
        <taxon>Oxymonadida</taxon>
        <taxon>Streblomastigidae</taxon>
        <taxon>Streblomastix</taxon>
    </lineage>
</organism>
<dbReference type="Gene3D" id="3.90.70.10">
    <property type="entry name" value="Cysteine proteinases"/>
    <property type="match status" value="1"/>
</dbReference>
<dbReference type="InterPro" id="IPR000668">
    <property type="entry name" value="Peptidase_C1A_C"/>
</dbReference>
<evidence type="ECO:0000259" key="3">
    <source>
        <dbReference type="SMART" id="SM00645"/>
    </source>
</evidence>
<reference evidence="4 5" key="1">
    <citation type="submission" date="2019-03" db="EMBL/GenBank/DDBJ databases">
        <title>Single cell metagenomics reveals metabolic interactions within the superorganism composed of flagellate Streblomastix strix and complex community of Bacteroidetes bacteria on its surface.</title>
        <authorList>
            <person name="Treitli S.C."/>
            <person name="Kolisko M."/>
            <person name="Husnik F."/>
            <person name="Keeling P."/>
            <person name="Hampl V."/>
        </authorList>
    </citation>
    <scope>NUCLEOTIDE SEQUENCE [LARGE SCALE GENOMIC DNA]</scope>
    <source>
        <strain evidence="4">ST1C</strain>
    </source>
</reference>
<dbReference type="InterPro" id="IPR013128">
    <property type="entry name" value="Peptidase_C1A"/>
</dbReference>
<dbReference type="GO" id="GO:0006508">
    <property type="term" value="P:proteolysis"/>
    <property type="evidence" value="ECO:0007669"/>
    <property type="project" value="UniProtKB-KW"/>
</dbReference>
<name>A0A5J4W8Z9_9EUKA</name>
<evidence type="ECO:0000313" key="5">
    <source>
        <dbReference type="Proteomes" id="UP000324800"/>
    </source>
</evidence>
<protein>
    <submittedName>
        <fullName evidence="4">Putative cathepsin B5 cysteine protease</fullName>
    </submittedName>
</protein>
<dbReference type="Proteomes" id="UP000324800">
    <property type="component" value="Unassembled WGS sequence"/>
</dbReference>
<comment type="caution">
    <text evidence="4">The sequence shown here is derived from an EMBL/GenBank/DDBJ whole genome shotgun (WGS) entry which is preliminary data.</text>
</comment>
<dbReference type="PRINTS" id="PR00705">
    <property type="entry name" value="PAPAIN"/>
</dbReference>
<feature type="domain" description="Peptidase C1A papain C-terminal" evidence="3">
    <location>
        <begin position="64"/>
        <end position="279"/>
    </location>
</feature>
<dbReference type="Pfam" id="PF00112">
    <property type="entry name" value="Peptidase_C1"/>
    <property type="match status" value="1"/>
</dbReference>
<dbReference type="SUPFAM" id="SSF54001">
    <property type="entry name" value="Cysteine proteinases"/>
    <property type="match status" value="1"/>
</dbReference>
<evidence type="ECO:0000256" key="2">
    <source>
        <dbReference type="SAM" id="SignalP"/>
    </source>
</evidence>
<dbReference type="EMBL" id="SNRW01002986">
    <property type="protein sequence ID" value="KAA6391126.1"/>
    <property type="molecule type" value="Genomic_DNA"/>
</dbReference>
<dbReference type="AlphaFoldDB" id="A0A5J4W8Z9"/>
<dbReference type="PANTHER" id="PTHR12411">
    <property type="entry name" value="CYSTEINE PROTEASE FAMILY C1-RELATED"/>
    <property type="match status" value="1"/>
</dbReference>
<keyword evidence="4" id="KW-0645">Protease</keyword>
<gene>
    <name evidence="4" type="ORF">EZS28_013348</name>
</gene>
<keyword evidence="4" id="KW-0378">Hydrolase</keyword>
<keyword evidence="2" id="KW-0732">Signal</keyword>
<evidence type="ECO:0000256" key="1">
    <source>
        <dbReference type="ARBA" id="ARBA00008455"/>
    </source>
</evidence>
<dbReference type="InterPro" id="IPR038765">
    <property type="entry name" value="Papain-like_cys_pep_sf"/>
</dbReference>
<dbReference type="SMART" id="SM00645">
    <property type="entry name" value="Pept_C1"/>
    <property type="match status" value="1"/>
</dbReference>
<dbReference type="OrthoDB" id="640249at2759"/>
<comment type="similarity">
    <text evidence="1">Belongs to the peptidase C1 family.</text>
</comment>
<sequence>MLGLLFVALTYSESLVEQINSYPGASWTAKEYDSQFLTRIQKGTNISLNLRDEPRTPYFEPNDIPEEFDSREVFGSSILSVRNQENCGSCWAFSISEVVGDQLGVLGCSRGLMSPQDSVSCDTVDQGCNGGEMDSAWQWLVDNGLATDQCIPYQSGSGRVPTCPNQCKDGGQIERTQIESYKFLEPSEMQEEIMKKGAISVGFVVYLDFYLYKSGVYHHLLGWKLGEHAVIIIGWGVEKGKPYWLVQNSWGENWGEKGFFKILRGKNHCKIESTVTIGYPKCL</sequence>
<dbReference type="InterPro" id="IPR025661">
    <property type="entry name" value="Pept_asp_AS"/>
</dbReference>
<accession>A0A5J4W8Z9</accession>
<proteinExistence type="inferred from homology"/>
<feature type="chain" id="PRO_5023918143" evidence="2">
    <location>
        <begin position="19"/>
        <end position="283"/>
    </location>
</feature>
<feature type="signal peptide" evidence="2">
    <location>
        <begin position="1"/>
        <end position="18"/>
    </location>
</feature>
<evidence type="ECO:0000313" key="4">
    <source>
        <dbReference type="EMBL" id="KAA6391126.1"/>
    </source>
</evidence>